<dbReference type="Gene3D" id="1.20.1720.10">
    <property type="entry name" value="Multidrug resistance protein D"/>
    <property type="match status" value="1"/>
</dbReference>
<keyword evidence="2 5" id="KW-0812">Transmembrane</keyword>
<feature type="transmembrane region" description="Helical" evidence="5">
    <location>
        <begin position="358"/>
        <end position="381"/>
    </location>
</feature>
<feature type="transmembrane region" description="Helical" evidence="5">
    <location>
        <begin position="292"/>
        <end position="313"/>
    </location>
</feature>
<dbReference type="InterPro" id="IPR011701">
    <property type="entry name" value="MFS"/>
</dbReference>
<evidence type="ECO:0000256" key="5">
    <source>
        <dbReference type="SAM" id="Phobius"/>
    </source>
</evidence>
<feature type="transmembrane region" description="Helical" evidence="5">
    <location>
        <begin position="255"/>
        <end position="272"/>
    </location>
</feature>
<dbReference type="InterPro" id="IPR036259">
    <property type="entry name" value="MFS_trans_sf"/>
</dbReference>
<feature type="transmembrane region" description="Helical" evidence="5">
    <location>
        <begin position="325"/>
        <end position="346"/>
    </location>
</feature>
<name>A0A4P6FJD4_9MICO</name>
<organism evidence="7 8">
    <name type="scientific">Xylanimonas protaetiae</name>
    <dbReference type="NCBI Taxonomy" id="2509457"/>
    <lineage>
        <taxon>Bacteria</taxon>
        <taxon>Bacillati</taxon>
        <taxon>Actinomycetota</taxon>
        <taxon>Actinomycetes</taxon>
        <taxon>Micrococcales</taxon>
        <taxon>Promicromonosporaceae</taxon>
        <taxon>Xylanimonas</taxon>
    </lineage>
</organism>
<sequence>MITLLAGRQVSEVPMSLQATATTPGAPPVLQGRRLLLCVVSLGIAVVPVQLDALVAATALPTIAGDLGGFASLAWIATAYLLAMAVGTLASGRLGDLFGRRALLVAALLVFGVGSLLSGVAPSMGFLIAARAAQGLGAGMTLTTLLAAVADVAPPEKRAQYQGVLGAIAPVSMLLGPWAGGLVTDHLGWRWVFLLNLPLVAVALLGVVAFLRLPVRPAGGRVDVLGLVASSVAASAIVLAVTWGGNQYPWGSPQVLTAVGVAVVAVAALVAVERRATHPVLPLGLFRDRTVVLALVVLAVAMGTVLMSATNYLPAYLELVQGHSAANSGLLLLPLLLPAIATAGVLGRWTTTPTRIRAALLGGAAVLAAACALLATMTAATPGWQTAAYQVVAGLGMGALFMTPMVLVQNAVPPAVVGAATGTAGFVRMLGAAAGTGALGSVFTHAVAQRLPAGVDAASLTPAGVAAMPEAAQHAVRAAVASGSSSLFWVTAAVALVAVLAAVALPRGRRTGR</sequence>
<evidence type="ECO:0000256" key="1">
    <source>
        <dbReference type="ARBA" id="ARBA00004651"/>
    </source>
</evidence>
<keyword evidence="8" id="KW-1185">Reference proteome</keyword>
<proteinExistence type="predicted"/>
<dbReference type="PROSITE" id="PS50850">
    <property type="entry name" value="MFS"/>
    <property type="match status" value="1"/>
</dbReference>
<feature type="transmembrane region" description="Helical" evidence="5">
    <location>
        <begin position="35"/>
        <end position="60"/>
    </location>
</feature>
<evidence type="ECO:0000256" key="2">
    <source>
        <dbReference type="ARBA" id="ARBA00022692"/>
    </source>
</evidence>
<feature type="transmembrane region" description="Helical" evidence="5">
    <location>
        <begin position="387"/>
        <end position="408"/>
    </location>
</feature>
<gene>
    <name evidence="7" type="ORF">ET471_12285</name>
</gene>
<reference evidence="7 8" key="1">
    <citation type="submission" date="2019-01" db="EMBL/GenBank/DDBJ databases">
        <title>Genome sequencing of strain FW10M-9.</title>
        <authorList>
            <person name="Heo J."/>
            <person name="Kim S.-J."/>
            <person name="Kim J.-S."/>
            <person name="Hong S.-B."/>
            <person name="Kwon S.-W."/>
        </authorList>
    </citation>
    <scope>NUCLEOTIDE SEQUENCE [LARGE SCALE GENOMIC DNA]</scope>
    <source>
        <strain evidence="7 8">FW10M-9</strain>
    </source>
</reference>
<feature type="transmembrane region" description="Helical" evidence="5">
    <location>
        <begin position="415"/>
        <end position="434"/>
    </location>
</feature>
<dbReference type="Pfam" id="PF07690">
    <property type="entry name" value="MFS_1"/>
    <property type="match status" value="1"/>
</dbReference>
<feature type="domain" description="Major facilitator superfamily (MFS) profile" evidence="6">
    <location>
        <begin position="36"/>
        <end position="510"/>
    </location>
</feature>
<dbReference type="PANTHER" id="PTHR23501:SF197">
    <property type="entry name" value="COMD"/>
    <property type="match status" value="1"/>
</dbReference>
<dbReference type="Proteomes" id="UP000292118">
    <property type="component" value="Chromosome"/>
</dbReference>
<dbReference type="GO" id="GO:0022857">
    <property type="term" value="F:transmembrane transporter activity"/>
    <property type="evidence" value="ECO:0007669"/>
    <property type="project" value="InterPro"/>
</dbReference>
<evidence type="ECO:0000256" key="3">
    <source>
        <dbReference type="ARBA" id="ARBA00022989"/>
    </source>
</evidence>
<dbReference type="EMBL" id="CP035493">
    <property type="protein sequence ID" value="QAY70698.1"/>
    <property type="molecule type" value="Genomic_DNA"/>
</dbReference>
<feature type="transmembrane region" description="Helical" evidence="5">
    <location>
        <begin position="224"/>
        <end position="243"/>
    </location>
</feature>
<dbReference type="GO" id="GO:0005886">
    <property type="term" value="C:plasma membrane"/>
    <property type="evidence" value="ECO:0007669"/>
    <property type="project" value="UniProtKB-SubCell"/>
</dbReference>
<protein>
    <submittedName>
        <fullName evidence="7">MFS transporter</fullName>
    </submittedName>
</protein>
<feature type="transmembrane region" description="Helical" evidence="5">
    <location>
        <begin position="72"/>
        <end position="90"/>
    </location>
</feature>
<dbReference type="Gene3D" id="1.20.1250.20">
    <property type="entry name" value="MFS general substrate transporter like domains"/>
    <property type="match status" value="1"/>
</dbReference>
<feature type="transmembrane region" description="Helical" evidence="5">
    <location>
        <begin position="126"/>
        <end position="149"/>
    </location>
</feature>
<feature type="transmembrane region" description="Helical" evidence="5">
    <location>
        <begin position="486"/>
        <end position="505"/>
    </location>
</feature>
<dbReference type="KEGG" id="xya:ET471_12285"/>
<dbReference type="InterPro" id="IPR020846">
    <property type="entry name" value="MFS_dom"/>
</dbReference>
<comment type="subcellular location">
    <subcellularLocation>
        <location evidence="1">Cell membrane</location>
        <topology evidence="1">Multi-pass membrane protein</topology>
    </subcellularLocation>
</comment>
<dbReference type="SUPFAM" id="SSF103473">
    <property type="entry name" value="MFS general substrate transporter"/>
    <property type="match status" value="1"/>
</dbReference>
<evidence type="ECO:0000313" key="7">
    <source>
        <dbReference type="EMBL" id="QAY70698.1"/>
    </source>
</evidence>
<evidence type="ECO:0000313" key="8">
    <source>
        <dbReference type="Proteomes" id="UP000292118"/>
    </source>
</evidence>
<feature type="transmembrane region" description="Helical" evidence="5">
    <location>
        <begin position="191"/>
        <end position="212"/>
    </location>
</feature>
<accession>A0A4P6FJD4</accession>
<dbReference type="AlphaFoldDB" id="A0A4P6FJD4"/>
<feature type="transmembrane region" description="Helical" evidence="5">
    <location>
        <begin position="161"/>
        <end position="179"/>
    </location>
</feature>
<evidence type="ECO:0000256" key="4">
    <source>
        <dbReference type="ARBA" id="ARBA00023136"/>
    </source>
</evidence>
<keyword evidence="4 5" id="KW-0472">Membrane</keyword>
<evidence type="ECO:0000259" key="6">
    <source>
        <dbReference type="PROSITE" id="PS50850"/>
    </source>
</evidence>
<dbReference type="PANTHER" id="PTHR23501">
    <property type="entry name" value="MAJOR FACILITATOR SUPERFAMILY"/>
    <property type="match status" value="1"/>
</dbReference>
<dbReference type="OrthoDB" id="9812221at2"/>
<keyword evidence="3 5" id="KW-1133">Transmembrane helix</keyword>
<feature type="transmembrane region" description="Helical" evidence="5">
    <location>
        <begin position="102"/>
        <end position="120"/>
    </location>
</feature>